<dbReference type="FunFam" id="2.40.330.10:FF:000001">
    <property type="entry name" value="Auxin response factor"/>
    <property type="match status" value="1"/>
</dbReference>
<dbReference type="SMART" id="SM01019">
    <property type="entry name" value="B3"/>
    <property type="match status" value="1"/>
</dbReference>
<dbReference type="PANTHER" id="PTHR31384">
    <property type="entry name" value="AUXIN RESPONSE FACTOR 4-RELATED"/>
    <property type="match status" value="1"/>
</dbReference>
<keyword evidence="3" id="KW-0805">Transcription regulation</keyword>
<evidence type="ECO:0000256" key="6">
    <source>
        <dbReference type="ARBA" id="ARBA00023242"/>
    </source>
</evidence>
<dbReference type="InterPro" id="IPR044835">
    <property type="entry name" value="ARF_plant"/>
</dbReference>
<dbReference type="GO" id="GO:0005634">
    <property type="term" value="C:nucleus"/>
    <property type="evidence" value="ECO:0007669"/>
    <property type="project" value="UniProtKB-SubCell"/>
</dbReference>
<dbReference type="InterPro" id="IPR015300">
    <property type="entry name" value="DNA-bd_pseudobarrel_sf"/>
</dbReference>
<evidence type="ECO:0000256" key="5">
    <source>
        <dbReference type="ARBA" id="ARBA00023163"/>
    </source>
</evidence>
<evidence type="ECO:0000256" key="2">
    <source>
        <dbReference type="ARBA" id="ARBA00007853"/>
    </source>
</evidence>
<feature type="region of interest" description="Disordered" evidence="8">
    <location>
        <begin position="125"/>
        <end position="158"/>
    </location>
</feature>
<evidence type="ECO:0000313" key="10">
    <source>
        <dbReference type="EMBL" id="TQE10952.1"/>
    </source>
</evidence>
<dbReference type="PROSITE" id="PS50863">
    <property type="entry name" value="B3"/>
    <property type="match status" value="1"/>
</dbReference>
<keyword evidence="4" id="KW-0238">DNA-binding</keyword>
<dbReference type="PANTHER" id="PTHR31384:SF25">
    <property type="entry name" value="AUXIN RESPONSE FACTOR"/>
    <property type="match status" value="1"/>
</dbReference>
<dbReference type="InterPro" id="IPR003340">
    <property type="entry name" value="B3_DNA-bd"/>
</dbReference>
<feature type="domain" description="TF-B3" evidence="9">
    <location>
        <begin position="144"/>
        <end position="248"/>
    </location>
</feature>
<protein>
    <recommendedName>
        <fullName evidence="9">TF-B3 domain-containing protein</fullName>
    </recommendedName>
</protein>
<dbReference type="EMBL" id="VIEB01000034">
    <property type="protein sequence ID" value="TQE10952.1"/>
    <property type="molecule type" value="Genomic_DNA"/>
</dbReference>
<feature type="compositionally biased region" description="Polar residues" evidence="8">
    <location>
        <begin position="141"/>
        <end position="157"/>
    </location>
</feature>
<reference evidence="10 11" key="1">
    <citation type="journal article" date="2019" name="G3 (Bethesda)">
        <title>Sequencing of a Wild Apple (Malus baccata) Genome Unravels the Differences Between Cultivated and Wild Apple Species Regarding Disease Resistance and Cold Tolerance.</title>
        <authorList>
            <person name="Chen X."/>
        </authorList>
    </citation>
    <scope>NUCLEOTIDE SEQUENCE [LARGE SCALE GENOMIC DNA]</scope>
    <source>
        <strain evidence="11">cv. Shandingzi</strain>
        <tissue evidence="10">Leaves</tissue>
    </source>
</reference>
<accession>A0A540NIS9</accession>
<comment type="similarity">
    <text evidence="2">Belongs to the ARF family.</text>
</comment>
<evidence type="ECO:0000313" key="11">
    <source>
        <dbReference type="Proteomes" id="UP000315295"/>
    </source>
</evidence>
<dbReference type="Proteomes" id="UP000315295">
    <property type="component" value="Unassembled WGS sequence"/>
</dbReference>
<comment type="subcellular location">
    <subcellularLocation>
        <location evidence="1">Nucleus</location>
    </subcellularLocation>
</comment>
<sequence length="282" mass="31484">MALRTAGVEGLPYTTSVNARESSGCTDAAAAPAANNNQGEKDDLYHQLWLSCAGANVYISRPGEKVFYFLQGHMEQVEAYANQDGKLEMPRYNLPSKIRCNVAEVYTDEVYARITLLPVTEEDQLSVEEENTPPLPRRTSARSFSKTLTPSDTSTHGGFSVSKRIADECFPPLDMSQQPPVQDLVAKDLQGYEWHFRHVYRGQPKRHLLTSGWRTFVAAKRIVAGDACIFARLLAYGLYFQGRIVAAETESSCSGMDVVLIRDSPHWVFIAIWIYSKYNSGS</sequence>
<dbReference type="STRING" id="106549.A0A540NIS9"/>
<evidence type="ECO:0000256" key="1">
    <source>
        <dbReference type="ARBA" id="ARBA00004123"/>
    </source>
</evidence>
<keyword evidence="6" id="KW-0539">Nucleus</keyword>
<evidence type="ECO:0000256" key="4">
    <source>
        <dbReference type="ARBA" id="ARBA00023125"/>
    </source>
</evidence>
<evidence type="ECO:0000256" key="8">
    <source>
        <dbReference type="SAM" id="MobiDB-lite"/>
    </source>
</evidence>
<evidence type="ECO:0000259" key="9">
    <source>
        <dbReference type="PROSITE" id="PS50863"/>
    </source>
</evidence>
<evidence type="ECO:0000256" key="3">
    <source>
        <dbReference type="ARBA" id="ARBA00023015"/>
    </source>
</evidence>
<dbReference type="Pfam" id="PF02362">
    <property type="entry name" value="B3"/>
    <property type="match status" value="1"/>
</dbReference>
<proteinExistence type="inferred from homology"/>
<dbReference type="GO" id="GO:0009734">
    <property type="term" value="P:auxin-activated signaling pathway"/>
    <property type="evidence" value="ECO:0007669"/>
    <property type="project" value="UniProtKB-KW"/>
</dbReference>
<dbReference type="GO" id="GO:0003677">
    <property type="term" value="F:DNA binding"/>
    <property type="evidence" value="ECO:0007669"/>
    <property type="project" value="UniProtKB-KW"/>
</dbReference>
<dbReference type="Gene3D" id="2.40.330.10">
    <property type="entry name" value="DNA-binding pseudobarrel domain"/>
    <property type="match status" value="1"/>
</dbReference>
<comment type="caution">
    <text evidence="10">The sequence shown here is derived from an EMBL/GenBank/DDBJ whole genome shotgun (WGS) entry which is preliminary data.</text>
</comment>
<evidence type="ECO:0000256" key="7">
    <source>
        <dbReference type="ARBA" id="ARBA00023294"/>
    </source>
</evidence>
<dbReference type="CDD" id="cd10017">
    <property type="entry name" value="B3_DNA"/>
    <property type="match status" value="1"/>
</dbReference>
<keyword evidence="5" id="KW-0804">Transcription</keyword>
<dbReference type="SUPFAM" id="SSF101936">
    <property type="entry name" value="DNA-binding pseudobarrel domain"/>
    <property type="match status" value="1"/>
</dbReference>
<dbReference type="GO" id="GO:0006355">
    <property type="term" value="P:regulation of DNA-templated transcription"/>
    <property type="evidence" value="ECO:0007669"/>
    <property type="project" value="InterPro"/>
</dbReference>
<name>A0A540NIS9_MALBA</name>
<keyword evidence="11" id="KW-1185">Reference proteome</keyword>
<keyword evidence="7" id="KW-0927">Auxin signaling pathway</keyword>
<gene>
    <name evidence="10" type="ORF">C1H46_003367</name>
</gene>
<organism evidence="10 11">
    <name type="scientific">Malus baccata</name>
    <name type="common">Siberian crab apple</name>
    <name type="synonym">Pyrus baccata</name>
    <dbReference type="NCBI Taxonomy" id="106549"/>
    <lineage>
        <taxon>Eukaryota</taxon>
        <taxon>Viridiplantae</taxon>
        <taxon>Streptophyta</taxon>
        <taxon>Embryophyta</taxon>
        <taxon>Tracheophyta</taxon>
        <taxon>Spermatophyta</taxon>
        <taxon>Magnoliopsida</taxon>
        <taxon>eudicotyledons</taxon>
        <taxon>Gunneridae</taxon>
        <taxon>Pentapetalae</taxon>
        <taxon>rosids</taxon>
        <taxon>fabids</taxon>
        <taxon>Rosales</taxon>
        <taxon>Rosaceae</taxon>
        <taxon>Amygdaloideae</taxon>
        <taxon>Maleae</taxon>
        <taxon>Malus</taxon>
    </lineage>
</organism>
<dbReference type="AlphaFoldDB" id="A0A540NIS9"/>